<evidence type="ECO:0000256" key="3">
    <source>
        <dbReference type="PIRNR" id="PIRNR002070"/>
    </source>
</evidence>
<dbReference type="Pfam" id="PF00436">
    <property type="entry name" value="SSB"/>
    <property type="match status" value="1"/>
</dbReference>
<comment type="subunit">
    <text evidence="2">Homotetramer.</text>
</comment>
<dbReference type="NCBIfam" id="TIGR00621">
    <property type="entry name" value="ssb"/>
    <property type="match status" value="1"/>
</dbReference>
<dbReference type="RefSeq" id="WP_015077699.1">
    <property type="nucleotide sequence ID" value="NC_019425.2"/>
</dbReference>
<feature type="compositionally biased region" description="Polar residues" evidence="4">
    <location>
        <begin position="103"/>
        <end position="143"/>
    </location>
</feature>
<dbReference type="CDD" id="cd04496">
    <property type="entry name" value="SSB_OBF"/>
    <property type="match status" value="1"/>
</dbReference>
<evidence type="ECO:0000256" key="4">
    <source>
        <dbReference type="SAM" id="MobiDB-lite"/>
    </source>
</evidence>
<proteinExistence type="inferred from homology"/>
<dbReference type="HOGENOM" id="CLU_078758_6_2_9"/>
<dbReference type="PIRSF" id="PIRSF002070">
    <property type="entry name" value="SSB"/>
    <property type="match status" value="1"/>
</dbReference>
<feature type="region of interest" description="Disordered" evidence="4">
    <location>
        <begin position="103"/>
        <end position="154"/>
    </location>
</feature>
<dbReference type="GO" id="GO:0009295">
    <property type="term" value="C:nucleoid"/>
    <property type="evidence" value="ECO:0007669"/>
    <property type="project" value="TreeGrafter"/>
</dbReference>
<dbReference type="Proteomes" id="UP000000212">
    <property type="component" value="Chromosome"/>
</dbReference>
<dbReference type="PANTHER" id="PTHR10302:SF27">
    <property type="entry name" value="SINGLE-STRANDED DNA-BINDING PROTEIN"/>
    <property type="match status" value="1"/>
</dbReference>
<dbReference type="PANTHER" id="PTHR10302">
    <property type="entry name" value="SINGLE-STRANDED DNA-BINDING PROTEIN"/>
    <property type="match status" value="1"/>
</dbReference>
<dbReference type="InterPro" id="IPR011344">
    <property type="entry name" value="ssDNA-bd"/>
</dbReference>
<dbReference type="GO" id="GO:0003697">
    <property type="term" value="F:single-stranded DNA binding"/>
    <property type="evidence" value="ECO:0007669"/>
    <property type="project" value="UniProtKB-UniRule"/>
</dbReference>
<dbReference type="InterPro" id="IPR012340">
    <property type="entry name" value="NA-bd_OB-fold"/>
</dbReference>
<reference evidence="6" key="1">
    <citation type="journal article" date="2013" name="Genome Announc.">
        <title>Complete Chromosome Sequence of Carnobacterium maltaromaticum LMA 28.</title>
        <authorList>
            <person name="Cailliez-Grimal C."/>
            <person name="Chaillou S."/>
            <person name="Anba-Mondoloni J."/>
            <person name="Loux V."/>
            <person name="Afzal M.I."/>
            <person name="Rahman A."/>
            <person name="Kergourlay G."/>
            <person name="Champomier-Verges M.C."/>
            <person name="Zagorec M."/>
            <person name="Dalgaard P."/>
            <person name="Leisner J.J."/>
            <person name="Prevost H."/>
            <person name="Revol-Junelles A.M."/>
            <person name="Borges F."/>
        </authorList>
    </citation>
    <scope>NUCLEOTIDE SEQUENCE</scope>
    <source>
        <strain evidence="6">LMA28</strain>
    </source>
</reference>
<evidence type="ECO:0000256" key="1">
    <source>
        <dbReference type="ARBA" id="ARBA00023125"/>
    </source>
</evidence>
<organism evidence="5 6">
    <name type="scientific">Carnobacterium maltaromaticum LMA28</name>
    <dbReference type="NCBI Taxonomy" id="1234679"/>
    <lineage>
        <taxon>Bacteria</taxon>
        <taxon>Bacillati</taxon>
        <taxon>Bacillota</taxon>
        <taxon>Bacilli</taxon>
        <taxon>Lactobacillales</taxon>
        <taxon>Carnobacteriaceae</taxon>
        <taxon>Carnobacterium</taxon>
    </lineage>
</organism>
<dbReference type="EMBL" id="HE999757">
    <property type="protein sequence ID" value="CCO12729.2"/>
    <property type="molecule type" value="Genomic_DNA"/>
</dbReference>
<dbReference type="AlphaFoldDB" id="K8E772"/>
<evidence type="ECO:0000313" key="6">
    <source>
        <dbReference type="Proteomes" id="UP000000212"/>
    </source>
</evidence>
<evidence type="ECO:0000313" key="5">
    <source>
        <dbReference type="EMBL" id="CCO12729.2"/>
    </source>
</evidence>
<dbReference type="KEGG" id="cml:BN424_3308"/>
<keyword evidence="6" id="KW-1185">Reference proteome</keyword>
<name>K8E772_CARML</name>
<evidence type="ECO:0000256" key="2">
    <source>
        <dbReference type="HAMAP-Rule" id="MF_00984"/>
    </source>
</evidence>
<dbReference type="OrthoDB" id="9809878at2"/>
<dbReference type="HAMAP" id="MF_00984">
    <property type="entry name" value="SSB"/>
    <property type="match status" value="1"/>
</dbReference>
<dbReference type="Gene3D" id="2.40.50.140">
    <property type="entry name" value="Nucleic acid-binding proteins"/>
    <property type="match status" value="1"/>
</dbReference>
<protein>
    <recommendedName>
        <fullName evidence="2 3">Single-stranded DNA-binding protein</fullName>
        <shortName evidence="2">SSB</shortName>
    </recommendedName>
</protein>
<dbReference type="SUPFAM" id="SSF50249">
    <property type="entry name" value="Nucleic acid-binding proteins"/>
    <property type="match status" value="1"/>
</dbReference>
<accession>K8E772</accession>
<dbReference type="eggNOG" id="COG0629">
    <property type="taxonomic scope" value="Bacteria"/>
</dbReference>
<keyword evidence="1 2" id="KW-0238">DNA-binding</keyword>
<dbReference type="PROSITE" id="PS50935">
    <property type="entry name" value="SSB"/>
    <property type="match status" value="1"/>
</dbReference>
<comment type="caution">
    <text evidence="2">Lacks conserved residue(s) required for the propagation of feature annotation.</text>
</comment>
<gene>
    <name evidence="5" type="primary">ssb</name>
    <name evidence="5" type="ORF">BN424_3308</name>
</gene>
<dbReference type="STRING" id="1234679.BN424_3308"/>
<sequence>MNSVNLIGRLISEPDLSYTSQGTAIATVTIAVKRAFKTNDGVEADFIRLKAFKKTAELLDNITKGREVGISGSWQTGKFENNQGQMVYTNECIVNQLTFIGSKSDTQQGQPQQTNRPANNQASKQQYQQDNLPGTDPFASSGQPIDIDSSDLPF</sequence>
<dbReference type="GO" id="GO:0006260">
    <property type="term" value="P:DNA replication"/>
    <property type="evidence" value="ECO:0007669"/>
    <property type="project" value="InterPro"/>
</dbReference>
<dbReference type="InterPro" id="IPR000424">
    <property type="entry name" value="Primosome_PriB/ssb"/>
</dbReference>